<dbReference type="NCBIfam" id="TIGR00786">
    <property type="entry name" value="dctM"/>
    <property type="match status" value="1"/>
</dbReference>
<accession>A0ABQ5LRX3</accession>
<dbReference type="Pfam" id="PF06808">
    <property type="entry name" value="DctM"/>
    <property type="match status" value="1"/>
</dbReference>
<evidence type="ECO:0000256" key="7">
    <source>
        <dbReference type="RuleBase" id="RU369079"/>
    </source>
</evidence>
<sequence length="442" mass="46763">MWEHAYPLAMGMMLLVGLFTGFPVAFVLTGVAVVFLFISGTPPLFVTTAVARIFSGILTNWLLISIPLFIFMGHMLEVSGVAGRLLRAFERVLKGRPGGLAIAVCLIGVIMAAATGIVGASVVLMATIALPAMHAARYSRSLSSGLVCASGTLGILVPPSIMLIILGDQMQISIRDLFLAAIGPGLILAACYLLFILILAKLRPSLMPRAEGIADTPFNWGQILLDLLAPLVLIVLVLGSILGGLATPTEAAGLGAAGATLLALLSRGLNLAKLRRILRETTLTTVMIAFVMIGATVFAAVFRRLGGDEAITSLFGGLHGAPYALLFTVLLIIFILGFFLDWIEISLVVLPLIVPVIVAQDFGLSRDMVLVWFGILVATNLQTSFLTPPFGPALFYLKGAVPDLPIGTVYRGIVPFVLLQAIVLALIAIFPELALTLVRLAD</sequence>
<feature type="transmembrane region" description="Helical" evidence="7">
    <location>
        <begin position="281"/>
        <end position="302"/>
    </location>
</feature>
<protein>
    <recommendedName>
        <fullName evidence="7">TRAP transporter large permease protein</fullName>
    </recommendedName>
</protein>
<feature type="domain" description="TRAP C4-dicarboxylate transport system permease DctM subunit" evidence="8">
    <location>
        <begin position="12"/>
        <end position="433"/>
    </location>
</feature>
<evidence type="ECO:0000313" key="9">
    <source>
        <dbReference type="EMBL" id="GKY87749.1"/>
    </source>
</evidence>
<feature type="transmembrane region" description="Helical" evidence="7">
    <location>
        <begin position="347"/>
        <end position="364"/>
    </location>
</feature>
<keyword evidence="6 7" id="KW-0472">Membrane</keyword>
<feature type="transmembrane region" description="Helical" evidence="7">
    <location>
        <begin position="50"/>
        <end position="72"/>
    </location>
</feature>
<feature type="transmembrane region" description="Helical" evidence="7">
    <location>
        <begin position="409"/>
        <end position="430"/>
    </location>
</feature>
<dbReference type="InterPro" id="IPR004681">
    <property type="entry name" value="TRAP_DctM"/>
</dbReference>
<dbReference type="PANTHER" id="PTHR33362:SF7">
    <property type="entry name" value="SLL1103 PROTEIN"/>
    <property type="match status" value="1"/>
</dbReference>
<dbReference type="PIRSF" id="PIRSF006066">
    <property type="entry name" value="HI0050"/>
    <property type="match status" value="1"/>
</dbReference>
<evidence type="ECO:0000313" key="10">
    <source>
        <dbReference type="Proteomes" id="UP001144205"/>
    </source>
</evidence>
<feature type="transmembrane region" description="Helical" evidence="7">
    <location>
        <begin position="142"/>
        <end position="165"/>
    </location>
</feature>
<feature type="transmembrane region" description="Helical" evidence="7">
    <location>
        <begin position="251"/>
        <end position="269"/>
    </location>
</feature>
<keyword evidence="2" id="KW-1003">Cell membrane</keyword>
<comment type="similarity">
    <text evidence="7">Belongs to the TRAP transporter large permease family.</text>
</comment>
<feature type="transmembrane region" description="Helical" evidence="7">
    <location>
        <begin position="12"/>
        <end position="38"/>
    </location>
</feature>
<keyword evidence="10" id="KW-1185">Reference proteome</keyword>
<evidence type="ECO:0000256" key="3">
    <source>
        <dbReference type="ARBA" id="ARBA00022519"/>
    </source>
</evidence>
<proteinExistence type="inferred from homology"/>
<keyword evidence="4 7" id="KW-0812">Transmembrane</keyword>
<evidence type="ECO:0000256" key="4">
    <source>
        <dbReference type="ARBA" id="ARBA00022692"/>
    </source>
</evidence>
<dbReference type="Proteomes" id="UP001144205">
    <property type="component" value="Unassembled WGS sequence"/>
</dbReference>
<name>A0ABQ5LRX3_9RHOB</name>
<reference evidence="9" key="1">
    <citation type="journal article" date="2023" name="Int. J. Syst. Evol. Microbiol.">
        <title>Sinisalibacter aestuarii sp. nov., isolated from estuarine sediment of the Arakawa River.</title>
        <authorList>
            <person name="Arafat S.T."/>
            <person name="Hirano S."/>
            <person name="Sato A."/>
            <person name="Takeuchi K."/>
            <person name="Yasuda T."/>
            <person name="Terahara T."/>
            <person name="Hamada M."/>
            <person name="Kobayashi T."/>
        </authorList>
    </citation>
    <scope>NUCLEOTIDE SEQUENCE</scope>
    <source>
        <strain evidence="9">B-399</strain>
    </source>
</reference>
<dbReference type="InterPro" id="IPR010656">
    <property type="entry name" value="DctM"/>
</dbReference>
<comment type="function">
    <text evidence="7">Part of the tripartite ATP-independent periplasmic (TRAP) transport system.</text>
</comment>
<feature type="transmembrane region" description="Helical" evidence="7">
    <location>
        <begin position="223"/>
        <end position="245"/>
    </location>
</feature>
<feature type="transmembrane region" description="Helical" evidence="7">
    <location>
        <begin position="322"/>
        <end position="340"/>
    </location>
</feature>
<feature type="transmembrane region" description="Helical" evidence="7">
    <location>
        <begin position="370"/>
        <end position="397"/>
    </location>
</feature>
<gene>
    <name evidence="9" type="ORF">STA1M1_16180</name>
</gene>
<organism evidence="9 10">
    <name type="scientific">Sinisalibacter aestuarii</name>
    <dbReference type="NCBI Taxonomy" id="2949426"/>
    <lineage>
        <taxon>Bacteria</taxon>
        <taxon>Pseudomonadati</taxon>
        <taxon>Pseudomonadota</taxon>
        <taxon>Alphaproteobacteria</taxon>
        <taxon>Rhodobacterales</taxon>
        <taxon>Roseobacteraceae</taxon>
        <taxon>Sinisalibacter</taxon>
    </lineage>
</organism>
<dbReference type="EMBL" id="BROH01000003">
    <property type="protein sequence ID" value="GKY87749.1"/>
    <property type="molecule type" value="Genomic_DNA"/>
</dbReference>
<feature type="transmembrane region" description="Helical" evidence="7">
    <location>
        <begin position="100"/>
        <end position="130"/>
    </location>
</feature>
<keyword evidence="5 7" id="KW-1133">Transmembrane helix</keyword>
<evidence type="ECO:0000259" key="8">
    <source>
        <dbReference type="Pfam" id="PF06808"/>
    </source>
</evidence>
<evidence type="ECO:0000256" key="1">
    <source>
        <dbReference type="ARBA" id="ARBA00004429"/>
    </source>
</evidence>
<evidence type="ECO:0000256" key="2">
    <source>
        <dbReference type="ARBA" id="ARBA00022475"/>
    </source>
</evidence>
<keyword evidence="7" id="KW-0813">Transport</keyword>
<comment type="subunit">
    <text evidence="7">The complex comprises the extracytoplasmic solute receptor protein and the two transmembrane proteins.</text>
</comment>
<dbReference type="PANTHER" id="PTHR33362">
    <property type="entry name" value="SIALIC ACID TRAP TRANSPORTER PERMEASE PROTEIN SIAT-RELATED"/>
    <property type="match status" value="1"/>
</dbReference>
<evidence type="ECO:0000256" key="5">
    <source>
        <dbReference type="ARBA" id="ARBA00022989"/>
    </source>
</evidence>
<comment type="caution">
    <text evidence="9">The sequence shown here is derived from an EMBL/GenBank/DDBJ whole genome shotgun (WGS) entry which is preliminary data.</text>
</comment>
<feature type="transmembrane region" description="Helical" evidence="7">
    <location>
        <begin position="177"/>
        <end position="202"/>
    </location>
</feature>
<comment type="subcellular location">
    <subcellularLocation>
        <location evidence="1 7">Cell inner membrane</location>
        <topology evidence="1 7">Multi-pass membrane protein</topology>
    </subcellularLocation>
</comment>
<evidence type="ECO:0000256" key="6">
    <source>
        <dbReference type="ARBA" id="ARBA00023136"/>
    </source>
</evidence>
<keyword evidence="3 7" id="KW-0997">Cell inner membrane</keyword>